<organism evidence="2 3">
    <name type="scientific">Lunasporangiospora selenospora</name>
    <dbReference type="NCBI Taxonomy" id="979761"/>
    <lineage>
        <taxon>Eukaryota</taxon>
        <taxon>Fungi</taxon>
        <taxon>Fungi incertae sedis</taxon>
        <taxon>Mucoromycota</taxon>
        <taxon>Mortierellomycotina</taxon>
        <taxon>Mortierellomycetes</taxon>
        <taxon>Mortierellales</taxon>
        <taxon>Mortierellaceae</taxon>
        <taxon>Lunasporangiospora</taxon>
    </lineage>
</organism>
<reference evidence="2" key="1">
    <citation type="journal article" date="2020" name="Fungal Divers.">
        <title>Resolving the Mortierellaceae phylogeny through synthesis of multi-gene phylogenetics and phylogenomics.</title>
        <authorList>
            <person name="Vandepol N."/>
            <person name="Liber J."/>
            <person name="Desiro A."/>
            <person name="Na H."/>
            <person name="Kennedy M."/>
            <person name="Barry K."/>
            <person name="Grigoriev I.V."/>
            <person name="Miller A.N."/>
            <person name="O'Donnell K."/>
            <person name="Stajich J.E."/>
            <person name="Bonito G."/>
        </authorList>
    </citation>
    <scope>NUCLEOTIDE SEQUENCE</scope>
    <source>
        <strain evidence="2">KOD1015</strain>
    </source>
</reference>
<feature type="transmembrane region" description="Helical" evidence="1">
    <location>
        <begin position="63"/>
        <end position="84"/>
    </location>
</feature>
<sequence length="95" mass="10987">MGLVKTWGRTPAITPMVTPLDQLGTFDLRTHHQQRCRRLSVTFIWDRGQFLVHSVDTLSRILWPWPLILGSNVYKIIAWILCLAEPLMKVLMSNS</sequence>
<gene>
    <name evidence="2" type="ORF">BGW38_002279</name>
</gene>
<evidence type="ECO:0000313" key="2">
    <source>
        <dbReference type="EMBL" id="KAF9580892.1"/>
    </source>
</evidence>
<dbReference type="Proteomes" id="UP000780801">
    <property type="component" value="Unassembled WGS sequence"/>
</dbReference>
<feature type="non-terminal residue" evidence="2">
    <location>
        <position position="95"/>
    </location>
</feature>
<evidence type="ECO:0000313" key="3">
    <source>
        <dbReference type="Proteomes" id="UP000780801"/>
    </source>
</evidence>
<accession>A0A9P6FT43</accession>
<protein>
    <submittedName>
        <fullName evidence="2">Uncharacterized protein</fullName>
    </submittedName>
</protein>
<keyword evidence="3" id="KW-1185">Reference proteome</keyword>
<keyword evidence="1" id="KW-1133">Transmembrane helix</keyword>
<evidence type="ECO:0000256" key="1">
    <source>
        <dbReference type="SAM" id="Phobius"/>
    </source>
</evidence>
<keyword evidence="1" id="KW-0472">Membrane</keyword>
<dbReference type="EMBL" id="JAABOA010001787">
    <property type="protein sequence ID" value="KAF9580892.1"/>
    <property type="molecule type" value="Genomic_DNA"/>
</dbReference>
<proteinExistence type="predicted"/>
<keyword evidence="1" id="KW-0812">Transmembrane</keyword>
<dbReference type="AlphaFoldDB" id="A0A9P6FT43"/>
<name>A0A9P6FT43_9FUNG</name>
<comment type="caution">
    <text evidence="2">The sequence shown here is derived from an EMBL/GenBank/DDBJ whole genome shotgun (WGS) entry which is preliminary data.</text>
</comment>